<reference evidence="9 10" key="1">
    <citation type="submission" date="2024-07" db="EMBL/GenBank/DDBJ databases">
        <title>Section-level genome sequencing and comparative genomics of Aspergillus sections Usti and Cavernicolus.</title>
        <authorList>
            <consortium name="Lawrence Berkeley National Laboratory"/>
            <person name="Nybo J.L."/>
            <person name="Vesth T.C."/>
            <person name="Theobald S."/>
            <person name="Frisvad J.C."/>
            <person name="Larsen T.O."/>
            <person name="Kjaerboelling I."/>
            <person name="Rothschild-Mancinelli K."/>
            <person name="Lyhne E.K."/>
            <person name="Kogle M.E."/>
            <person name="Barry K."/>
            <person name="Clum A."/>
            <person name="Na H."/>
            <person name="Ledsgaard L."/>
            <person name="Lin J."/>
            <person name="Lipzen A."/>
            <person name="Kuo A."/>
            <person name="Riley R."/>
            <person name="Mondo S."/>
            <person name="LaButti K."/>
            <person name="Haridas S."/>
            <person name="Pangalinan J."/>
            <person name="Salamov A.A."/>
            <person name="Simmons B.A."/>
            <person name="Magnuson J.K."/>
            <person name="Chen J."/>
            <person name="Drula E."/>
            <person name="Henrissat B."/>
            <person name="Wiebenga A."/>
            <person name="Lubbers R.J."/>
            <person name="Gomes A.C."/>
            <person name="Makela M.R."/>
            <person name="Stajich J."/>
            <person name="Grigoriev I.V."/>
            <person name="Mortensen U.H."/>
            <person name="De vries R.P."/>
            <person name="Baker S.E."/>
            <person name="Andersen M.R."/>
        </authorList>
    </citation>
    <scope>NUCLEOTIDE SEQUENCE [LARGE SCALE GENOMIC DNA]</scope>
    <source>
        <strain evidence="9 10">CBS 600.67</strain>
    </source>
</reference>
<dbReference type="PROSITE" id="PS50048">
    <property type="entry name" value="ZN2_CY6_FUNGAL_2"/>
    <property type="match status" value="1"/>
</dbReference>
<accession>A0ABR4I856</accession>
<dbReference type="PROSITE" id="PS00463">
    <property type="entry name" value="ZN2_CY6_FUNGAL_1"/>
    <property type="match status" value="1"/>
</dbReference>
<evidence type="ECO:0000256" key="7">
    <source>
        <dbReference type="SAM" id="MobiDB-lite"/>
    </source>
</evidence>
<dbReference type="CDD" id="cd12148">
    <property type="entry name" value="fungal_TF_MHR"/>
    <property type="match status" value="1"/>
</dbReference>
<feature type="region of interest" description="Disordered" evidence="7">
    <location>
        <begin position="113"/>
        <end position="136"/>
    </location>
</feature>
<sequence>MESSNVALSSGGRRKRPRPTYSCVECTRRKLRCSKDIPCSACVERGIAQLCRRRPGSGLMAASRSPPATRTRRNADWREAFAGTPASEILPTDVSHPSIPGQDTVSEELLSLAPPSTPARCHTTHPTTQLAGGPRPRQMVVDNVTDDAGVVLEFLALSRQRVLQIAQVEQFQLPGGNGNAAEASDPLFTPSQVRTMMIYHQESIAWIHNVVHLPTFREQCEHLFANPTDSQGLWVGLYYAMLAVTLYHMDPSLLQDLDIHSPSSLAELCYQKSINSLHDADFMNNHNLFSIQAICLLIYIGHNIGQSDRISVLLACGVRIAQCLCLHRLGSDSGTNINQAEECQQAMQRRLVDREVSKRVWWFLVRQDWLQIPYNNTYTIHPTQFNTPMPMNCDEEVPIMFHSRSIIDHDHEHYTQGSYTMVLNHVTVLIWRTQDRMCQQGHPDGVEDGLRKLYSEVIKADRELRQLMDKMPSFFRTAPEAPTMLPAHVRYQREVLSLALAHKFYSIHRHFQIPSFKDPWFAYTKVSCLPIMRRSLATILSLPDDPYSSIVRNMWTLNTHVLTAAVWLIFELIFTRDNNQQLFDDREIRDLAIKSSRFLEHNQSRSRIAKRGVSLINTLLEMDRSIERGDEKQFSLKDIIFHVESSDHDPNEESGALPSPQLNGGSIVDWLSRDAATWEDIMDVLDSAE</sequence>
<evidence type="ECO:0000313" key="10">
    <source>
        <dbReference type="Proteomes" id="UP001610335"/>
    </source>
</evidence>
<protein>
    <submittedName>
        <fullName evidence="9">C6 transcription factor</fullName>
    </submittedName>
</protein>
<feature type="region of interest" description="Disordered" evidence="7">
    <location>
        <begin position="83"/>
        <end position="102"/>
    </location>
</feature>
<keyword evidence="4" id="KW-0238">DNA-binding</keyword>
<keyword evidence="10" id="KW-1185">Reference proteome</keyword>
<dbReference type="InterPro" id="IPR001138">
    <property type="entry name" value="Zn2Cys6_DnaBD"/>
</dbReference>
<evidence type="ECO:0000256" key="3">
    <source>
        <dbReference type="ARBA" id="ARBA00023015"/>
    </source>
</evidence>
<dbReference type="SMART" id="SM00066">
    <property type="entry name" value="GAL4"/>
    <property type="match status" value="1"/>
</dbReference>
<dbReference type="PANTHER" id="PTHR31001:SF90">
    <property type="entry name" value="CENTROMERE DNA-BINDING PROTEIN COMPLEX CBF3 SUBUNIT B"/>
    <property type="match status" value="1"/>
</dbReference>
<gene>
    <name evidence="9" type="ORF">BDW59DRAFT_173197</name>
</gene>
<dbReference type="PANTHER" id="PTHR31001">
    <property type="entry name" value="UNCHARACTERIZED TRANSCRIPTIONAL REGULATORY PROTEIN"/>
    <property type="match status" value="1"/>
</dbReference>
<dbReference type="InterPro" id="IPR007219">
    <property type="entry name" value="XnlR_reg_dom"/>
</dbReference>
<organism evidence="9 10">
    <name type="scientific">Aspergillus cavernicola</name>
    <dbReference type="NCBI Taxonomy" id="176166"/>
    <lineage>
        <taxon>Eukaryota</taxon>
        <taxon>Fungi</taxon>
        <taxon>Dikarya</taxon>
        <taxon>Ascomycota</taxon>
        <taxon>Pezizomycotina</taxon>
        <taxon>Eurotiomycetes</taxon>
        <taxon>Eurotiomycetidae</taxon>
        <taxon>Eurotiales</taxon>
        <taxon>Aspergillaceae</taxon>
        <taxon>Aspergillus</taxon>
        <taxon>Aspergillus subgen. Nidulantes</taxon>
    </lineage>
</organism>
<name>A0ABR4I856_9EURO</name>
<dbReference type="SUPFAM" id="SSF57701">
    <property type="entry name" value="Zn2/Cys6 DNA-binding domain"/>
    <property type="match status" value="1"/>
</dbReference>
<comment type="subcellular location">
    <subcellularLocation>
        <location evidence="1">Nucleus</location>
    </subcellularLocation>
</comment>
<keyword evidence="2" id="KW-0479">Metal-binding</keyword>
<evidence type="ECO:0000259" key="8">
    <source>
        <dbReference type="PROSITE" id="PS50048"/>
    </source>
</evidence>
<dbReference type="EMBL" id="JBFXLS010000048">
    <property type="protein sequence ID" value="KAL2823905.1"/>
    <property type="molecule type" value="Genomic_DNA"/>
</dbReference>
<dbReference type="InterPro" id="IPR036864">
    <property type="entry name" value="Zn2-C6_fun-type_DNA-bd_sf"/>
</dbReference>
<evidence type="ECO:0000313" key="9">
    <source>
        <dbReference type="EMBL" id="KAL2823905.1"/>
    </source>
</evidence>
<keyword evidence="5" id="KW-0804">Transcription</keyword>
<dbReference type="InterPro" id="IPR050613">
    <property type="entry name" value="Sec_Metabolite_Reg"/>
</dbReference>
<dbReference type="Pfam" id="PF04082">
    <property type="entry name" value="Fungal_trans"/>
    <property type="match status" value="1"/>
</dbReference>
<evidence type="ECO:0000256" key="1">
    <source>
        <dbReference type="ARBA" id="ARBA00004123"/>
    </source>
</evidence>
<feature type="region of interest" description="Disordered" evidence="7">
    <location>
        <begin position="56"/>
        <end position="75"/>
    </location>
</feature>
<keyword evidence="6" id="KW-0539">Nucleus</keyword>
<comment type="caution">
    <text evidence="9">The sequence shown here is derived from an EMBL/GenBank/DDBJ whole genome shotgun (WGS) entry which is preliminary data.</text>
</comment>
<evidence type="ECO:0000256" key="4">
    <source>
        <dbReference type="ARBA" id="ARBA00023125"/>
    </source>
</evidence>
<keyword evidence="3" id="KW-0805">Transcription regulation</keyword>
<evidence type="ECO:0000256" key="5">
    <source>
        <dbReference type="ARBA" id="ARBA00023163"/>
    </source>
</evidence>
<evidence type="ECO:0000256" key="6">
    <source>
        <dbReference type="ARBA" id="ARBA00023242"/>
    </source>
</evidence>
<dbReference type="Pfam" id="PF00172">
    <property type="entry name" value="Zn_clus"/>
    <property type="match status" value="1"/>
</dbReference>
<dbReference type="CDD" id="cd00067">
    <property type="entry name" value="GAL4"/>
    <property type="match status" value="1"/>
</dbReference>
<evidence type="ECO:0000256" key="2">
    <source>
        <dbReference type="ARBA" id="ARBA00022723"/>
    </source>
</evidence>
<proteinExistence type="predicted"/>
<feature type="domain" description="Zn(2)-C6 fungal-type" evidence="8">
    <location>
        <begin position="22"/>
        <end position="53"/>
    </location>
</feature>
<dbReference type="Proteomes" id="UP001610335">
    <property type="component" value="Unassembled WGS sequence"/>
</dbReference>